<dbReference type="InterPro" id="IPR029058">
    <property type="entry name" value="AB_hydrolase_fold"/>
</dbReference>
<dbReference type="Gene3D" id="2.120.10.30">
    <property type="entry name" value="TolB, C-terminal domain"/>
    <property type="match status" value="1"/>
</dbReference>
<comment type="caution">
    <text evidence="2">The sequence shown here is derived from an EMBL/GenBank/DDBJ whole genome shotgun (WGS) entry which is preliminary data.</text>
</comment>
<name>A0A2U3D6N4_SULT2</name>
<dbReference type="SUPFAM" id="SSF53474">
    <property type="entry name" value="alpha/beta-Hydrolases"/>
    <property type="match status" value="1"/>
</dbReference>
<dbReference type="GO" id="GO:0008236">
    <property type="term" value="F:serine-type peptidase activity"/>
    <property type="evidence" value="ECO:0007669"/>
    <property type="project" value="InterPro"/>
</dbReference>
<dbReference type="PANTHER" id="PTHR43056">
    <property type="entry name" value="PEPTIDASE S9 PROLYL OLIGOPEPTIDASE"/>
    <property type="match status" value="1"/>
</dbReference>
<keyword evidence="3" id="KW-1185">Reference proteome</keyword>
<dbReference type="Gene3D" id="3.40.50.1820">
    <property type="entry name" value="alpha/beta hydrolase"/>
    <property type="match status" value="1"/>
</dbReference>
<dbReference type="InterPro" id="IPR011042">
    <property type="entry name" value="6-blade_b-propeller_TolB-like"/>
</dbReference>
<evidence type="ECO:0000259" key="1">
    <source>
        <dbReference type="Pfam" id="PF00326"/>
    </source>
</evidence>
<dbReference type="AlphaFoldDB" id="A0A2U3D6N4"/>
<dbReference type="InterPro" id="IPR050585">
    <property type="entry name" value="Xaa-Pro_dipeptidyl-ppase/CocE"/>
</dbReference>
<dbReference type="Pfam" id="PF00326">
    <property type="entry name" value="Peptidase_S9"/>
    <property type="match status" value="1"/>
</dbReference>
<gene>
    <name evidence="2" type="ORF">BM613_11095</name>
</gene>
<dbReference type="SUPFAM" id="SSF82171">
    <property type="entry name" value="DPP6 N-terminal domain-like"/>
    <property type="match status" value="1"/>
</dbReference>
<evidence type="ECO:0000313" key="2">
    <source>
        <dbReference type="EMBL" id="PWI56944.1"/>
    </source>
</evidence>
<dbReference type="InterPro" id="IPR001375">
    <property type="entry name" value="Peptidase_S9_cat"/>
</dbReference>
<dbReference type="PANTHER" id="PTHR43056:SF5">
    <property type="entry name" value="PEPTIDASE S9 PROLYL OLIGOPEPTIDASE CATALYTIC DOMAIN-CONTAINING PROTEIN"/>
    <property type="match status" value="1"/>
</dbReference>
<evidence type="ECO:0000313" key="3">
    <source>
        <dbReference type="Proteomes" id="UP000245380"/>
    </source>
</evidence>
<accession>A0A2U3D6N4</accession>
<proteinExistence type="predicted"/>
<organism evidence="2 3">
    <name type="scientific">Sulfoacidibacillus thermotolerans</name>
    <name type="common">Acidibacillus sulfuroxidans</name>
    <dbReference type="NCBI Taxonomy" id="1765684"/>
    <lineage>
        <taxon>Bacteria</taxon>
        <taxon>Bacillati</taxon>
        <taxon>Bacillota</taxon>
        <taxon>Bacilli</taxon>
        <taxon>Bacillales</taxon>
        <taxon>Alicyclobacillaceae</taxon>
        <taxon>Sulfoacidibacillus</taxon>
    </lineage>
</organism>
<dbReference type="GO" id="GO:0006508">
    <property type="term" value="P:proteolysis"/>
    <property type="evidence" value="ECO:0007669"/>
    <property type="project" value="InterPro"/>
</dbReference>
<dbReference type="Proteomes" id="UP000245380">
    <property type="component" value="Unassembled WGS sequence"/>
</dbReference>
<feature type="domain" description="Peptidase S9 prolyl oligopeptidase catalytic" evidence="1">
    <location>
        <begin position="420"/>
        <end position="626"/>
    </location>
</feature>
<sequence>MPEVKQRIFGSWESPITSDLIVSGASELQEITLDENHVYWLEGRPTEGGRNVLVKRTETGEVIDLTPQPFNVRTRVHEYGGGAYTVKNGVVYFSNFSDGRVYRLTEQGIEPITPDGAYRYADFTVDTVHQQLICVREDHTGSGEAVNALVAIALDGSNTVRVLVEGSDFYSSARISPDGLKMAWLAWNHPNMPWDGTELFEAEFNLDGTLSQAIRVAGGKEESVFQPEWSPLGDLYYVSDRTNWWNLYRYAQGRTEIVVQKAVEFGMPQWVFGMSTYGFLDEFTIFCTYNDHGQWSLAMIHLSTGELQTLDSHFTAVRYVRAAQGSACFIGGSPTMPTAIVRYVRSHNEFTLLRESTQLMIDPEFLSIPEVVEFPTSFDRTAYGFFYAPASAEFDGPPTDRPPLIVMCHGGPTSAASTTFHLHIQYWTSRGFAVLDVNYGGSTGYGREYRQRLNGNWGIVDVDDCTNGALYLVQRGDVRSDQLAIRGGSAGGYTTLSALTFRDVFSAGASYYGVSDIELLAKETHKFESRYMDSMVGPYPELRDVYVARSPLYALDQLHAPVIFFQGLDDKIVLPNQAELMVEGLRKKGVPVAYVAFEGEGHGFRKADHIKKTLDAELYFYSKVFGFSVPFDAEPVEIENL</sequence>
<protein>
    <submittedName>
        <fullName evidence="2">Peptidase</fullName>
    </submittedName>
</protein>
<reference evidence="2 3" key="1">
    <citation type="submission" date="2016-11" db="EMBL/GenBank/DDBJ databases">
        <title>Comparative genomics of Acidibacillus ferroxidans species.</title>
        <authorList>
            <person name="Oliveira G."/>
            <person name="Nunes G."/>
            <person name="Oliveira R."/>
            <person name="Araujo F."/>
            <person name="Salim A."/>
            <person name="Scholte L."/>
            <person name="Morais D."/>
            <person name="Nancucheo I."/>
            <person name="Johnson D.B."/>
            <person name="Grail B."/>
            <person name="Bittencourt J."/>
            <person name="Valadares R."/>
        </authorList>
    </citation>
    <scope>NUCLEOTIDE SEQUENCE [LARGE SCALE GENOMIC DNA]</scope>
    <source>
        <strain evidence="2 3">Y002</strain>
    </source>
</reference>
<dbReference type="EMBL" id="MPDK01000022">
    <property type="protein sequence ID" value="PWI56944.1"/>
    <property type="molecule type" value="Genomic_DNA"/>
</dbReference>